<comment type="caution">
    <text evidence="1">The sequence shown here is derived from an EMBL/GenBank/DDBJ whole genome shotgun (WGS) entry which is preliminary data.</text>
</comment>
<proteinExistence type="predicted"/>
<protein>
    <submittedName>
        <fullName evidence="1">2857_t:CDS:1</fullName>
    </submittedName>
</protein>
<dbReference type="Proteomes" id="UP000789375">
    <property type="component" value="Unassembled WGS sequence"/>
</dbReference>
<feature type="non-terminal residue" evidence="1">
    <location>
        <position position="1"/>
    </location>
</feature>
<organism evidence="1 2">
    <name type="scientific">Funneliformis mosseae</name>
    <name type="common">Endomycorrhizal fungus</name>
    <name type="synonym">Glomus mosseae</name>
    <dbReference type="NCBI Taxonomy" id="27381"/>
    <lineage>
        <taxon>Eukaryota</taxon>
        <taxon>Fungi</taxon>
        <taxon>Fungi incertae sedis</taxon>
        <taxon>Mucoromycota</taxon>
        <taxon>Glomeromycotina</taxon>
        <taxon>Glomeromycetes</taxon>
        <taxon>Glomerales</taxon>
        <taxon>Glomeraceae</taxon>
        <taxon>Funneliformis</taxon>
    </lineage>
</organism>
<dbReference type="EMBL" id="CAJVPP010008356">
    <property type="protein sequence ID" value="CAG8696331.1"/>
    <property type="molecule type" value="Genomic_DNA"/>
</dbReference>
<name>A0A9N9HML0_FUNMO</name>
<evidence type="ECO:0000313" key="2">
    <source>
        <dbReference type="Proteomes" id="UP000789375"/>
    </source>
</evidence>
<accession>A0A9N9HML0</accession>
<keyword evidence="2" id="KW-1185">Reference proteome</keyword>
<evidence type="ECO:0000313" key="1">
    <source>
        <dbReference type="EMBL" id="CAG8696331.1"/>
    </source>
</evidence>
<gene>
    <name evidence="1" type="ORF">FMOSSE_LOCUS13602</name>
</gene>
<sequence length="84" mass="9323">FGEFCKDDTAVVSGDSNNFNGDNVIGEVALESDDSSIEDDDNFFEGDNEIDDSFEVYIAPYFQVTICIKRKSNLNANSPILEDK</sequence>
<dbReference type="AlphaFoldDB" id="A0A9N9HML0"/>
<reference evidence="1" key="1">
    <citation type="submission" date="2021-06" db="EMBL/GenBank/DDBJ databases">
        <authorList>
            <person name="Kallberg Y."/>
            <person name="Tangrot J."/>
            <person name="Rosling A."/>
        </authorList>
    </citation>
    <scope>NUCLEOTIDE SEQUENCE</scope>
    <source>
        <strain evidence="1">87-6 pot B 2015</strain>
    </source>
</reference>